<evidence type="ECO:0000313" key="8">
    <source>
        <dbReference type="EMBL" id="RZV40003.1"/>
    </source>
</evidence>
<dbReference type="AlphaFoldDB" id="A0A520XFM9"/>
<evidence type="ECO:0000256" key="7">
    <source>
        <dbReference type="SAM" id="Coils"/>
    </source>
</evidence>
<evidence type="ECO:0000256" key="2">
    <source>
        <dbReference type="ARBA" id="ARBA00022490"/>
    </source>
</evidence>
<dbReference type="NCBIfam" id="TIGR01280">
    <property type="entry name" value="xseB"/>
    <property type="match status" value="1"/>
</dbReference>
<comment type="catalytic activity">
    <reaction evidence="6">
        <text>Exonucleolytic cleavage in either 5'- to 3'- or 3'- to 5'-direction to yield nucleoside 5'-phosphates.</text>
        <dbReference type="EC" id="3.1.11.6"/>
    </reaction>
</comment>
<dbReference type="EMBL" id="SHMQ01000004">
    <property type="protein sequence ID" value="RZV40003.1"/>
    <property type="molecule type" value="Genomic_DNA"/>
</dbReference>
<keyword evidence="3 6" id="KW-0540">Nuclease</keyword>
<evidence type="ECO:0000313" key="9">
    <source>
        <dbReference type="Proteomes" id="UP000322454"/>
    </source>
</evidence>
<comment type="function">
    <text evidence="6">Bidirectionally degrades single-stranded DNA into large acid-insoluble oligonucleotides, which are then degraded further into small acid-soluble oligonucleotides.</text>
</comment>
<proteinExistence type="inferred from homology"/>
<dbReference type="PANTHER" id="PTHR34137:SF1">
    <property type="entry name" value="EXODEOXYRIBONUCLEASE 7 SMALL SUBUNIT"/>
    <property type="match status" value="1"/>
</dbReference>
<evidence type="ECO:0000256" key="5">
    <source>
        <dbReference type="ARBA" id="ARBA00022839"/>
    </source>
</evidence>
<keyword evidence="4 6" id="KW-0378">Hydrolase</keyword>
<evidence type="ECO:0000256" key="1">
    <source>
        <dbReference type="ARBA" id="ARBA00009998"/>
    </source>
</evidence>
<comment type="caution">
    <text evidence="8">The sequence shown here is derived from an EMBL/GenBank/DDBJ whole genome shotgun (WGS) entry which is preliminary data.</text>
</comment>
<feature type="coiled-coil region" evidence="7">
    <location>
        <begin position="51"/>
        <end position="78"/>
    </location>
</feature>
<dbReference type="InterPro" id="IPR003761">
    <property type="entry name" value="Exonuc_VII_S"/>
</dbReference>
<dbReference type="Gene3D" id="1.10.287.1040">
    <property type="entry name" value="Exonuclease VII, small subunit"/>
    <property type="match status" value="1"/>
</dbReference>
<dbReference type="Pfam" id="PF02609">
    <property type="entry name" value="Exonuc_VII_S"/>
    <property type="match status" value="1"/>
</dbReference>
<organism evidence="8 9">
    <name type="scientific">Candidatus Acidulodesulfobacterium acidiphilum</name>
    <dbReference type="NCBI Taxonomy" id="2597224"/>
    <lineage>
        <taxon>Bacteria</taxon>
        <taxon>Deltaproteobacteria</taxon>
        <taxon>Candidatus Acidulodesulfobacterales</taxon>
        <taxon>Candidatus Acidulodesulfobacterium</taxon>
    </lineage>
</organism>
<dbReference type="PIRSF" id="PIRSF006488">
    <property type="entry name" value="Exonuc_VII_S"/>
    <property type="match status" value="1"/>
</dbReference>
<protein>
    <recommendedName>
        <fullName evidence="6">Exodeoxyribonuclease 7 small subunit</fullName>
        <ecNumber evidence="6">3.1.11.6</ecNumber>
    </recommendedName>
    <alternativeName>
        <fullName evidence="6">Exodeoxyribonuclease VII small subunit</fullName>
        <shortName evidence="6">Exonuclease VII small subunit</shortName>
    </alternativeName>
</protein>
<dbReference type="InterPro" id="IPR037004">
    <property type="entry name" value="Exonuc_VII_ssu_sf"/>
</dbReference>
<dbReference type="EC" id="3.1.11.6" evidence="6"/>
<dbReference type="GO" id="GO:0006308">
    <property type="term" value="P:DNA catabolic process"/>
    <property type="evidence" value="ECO:0007669"/>
    <property type="project" value="UniProtKB-UniRule"/>
</dbReference>
<keyword evidence="2 6" id="KW-0963">Cytoplasm</keyword>
<name>A0A520XFM9_9DELT</name>
<dbReference type="HAMAP" id="MF_00337">
    <property type="entry name" value="Exonuc_7_S"/>
    <property type="match status" value="1"/>
</dbReference>
<sequence length="87" mass="10009">MENINTSEKKINNLTFEEALKKLEENVLTLEKGDIGLDESIKIYEDGIKYSDYLLQRLDSAEKRIEELSAKNAEKDKQSFGVENLNI</sequence>
<evidence type="ECO:0000256" key="6">
    <source>
        <dbReference type="HAMAP-Rule" id="MF_00337"/>
    </source>
</evidence>
<dbReference type="GO" id="GO:0008855">
    <property type="term" value="F:exodeoxyribonuclease VII activity"/>
    <property type="evidence" value="ECO:0007669"/>
    <property type="project" value="UniProtKB-UniRule"/>
</dbReference>
<dbReference type="GO" id="GO:0005829">
    <property type="term" value="C:cytosol"/>
    <property type="evidence" value="ECO:0007669"/>
    <property type="project" value="TreeGrafter"/>
</dbReference>
<dbReference type="SUPFAM" id="SSF116842">
    <property type="entry name" value="XseB-like"/>
    <property type="match status" value="1"/>
</dbReference>
<evidence type="ECO:0000256" key="4">
    <source>
        <dbReference type="ARBA" id="ARBA00022801"/>
    </source>
</evidence>
<comment type="subunit">
    <text evidence="6">Heterooligomer composed of large and small subunits.</text>
</comment>
<dbReference type="Proteomes" id="UP000322454">
    <property type="component" value="Unassembled WGS sequence"/>
</dbReference>
<reference evidence="8 9" key="1">
    <citation type="submission" date="2019-01" db="EMBL/GenBank/DDBJ databases">
        <title>Insights into ecological role of a new deltaproteobacterial order Candidatus Sinidesulfobacterales (Sva0485) by metagenomics and metatranscriptomics.</title>
        <authorList>
            <person name="Tan S."/>
            <person name="Liu J."/>
            <person name="Fang Y."/>
            <person name="Hedlund B."/>
            <person name="Lian Z.-H."/>
            <person name="Huang L.-Y."/>
            <person name="Li J.-T."/>
            <person name="Huang L.-N."/>
            <person name="Li W.-J."/>
            <person name="Jiang H.-C."/>
            <person name="Dong H.-L."/>
            <person name="Shu W.-S."/>
        </authorList>
    </citation>
    <scope>NUCLEOTIDE SEQUENCE [LARGE SCALE GENOMIC DNA]</scope>
    <source>
        <strain evidence="8">AP4</strain>
    </source>
</reference>
<keyword evidence="7" id="KW-0175">Coiled coil</keyword>
<comment type="similarity">
    <text evidence="1 6">Belongs to the XseB family.</text>
</comment>
<accession>A0A520XFM9</accession>
<evidence type="ECO:0000256" key="3">
    <source>
        <dbReference type="ARBA" id="ARBA00022722"/>
    </source>
</evidence>
<dbReference type="GO" id="GO:0009318">
    <property type="term" value="C:exodeoxyribonuclease VII complex"/>
    <property type="evidence" value="ECO:0007669"/>
    <property type="project" value="UniProtKB-UniRule"/>
</dbReference>
<keyword evidence="5 6" id="KW-0269">Exonuclease</keyword>
<gene>
    <name evidence="6 8" type="primary">xseB</name>
    <name evidence="8" type="ORF">EVJ48_02180</name>
</gene>
<comment type="subcellular location">
    <subcellularLocation>
        <location evidence="6">Cytoplasm</location>
    </subcellularLocation>
</comment>
<dbReference type="PANTHER" id="PTHR34137">
    <property type="entry name" value="EXODEOXYRIBONUCLEASE 7 SMALL SUBUNIT"/>
    <property type="match status" value="1"/>
</dbReference>